<feature type="transmembrane region" description="Helical" evidence="1">
    <location>
        <begin position="35"/>
        <end position="53"/>
    </location>
</feature>
<dbReference type="EMBL" id="BARV01024852">
    <property type="protein sequence ID" value="GAI37852.1"/>
    <property type="molecule type" value="Genomic_DNA"/>
</dbReference>
<name>X1N1G1_9ZZZZ</name>
<evidence type="ECO:0000256" key="1">
    <source>
        <dbReference type="SAM" id="Phobius"/>
    </source>
</evidence>
<keyword evidence="1" id="KW-0472">Membrane</keyword>
<keyword evidence="1" id="KW-0812">Transmembrane</keyword>
<proteinExistence type="predicted"/>
<comment type="caution">
    <text evidence="2">The sequence shown here is derived from an EMBL/GenBank/DDBJ whole genome shotgun (WGS) entry which is preliminary data.</text>
</comment>
<keyword evidence="1" id="KW-1133">Transmembrane helix</keyword>
<dbReference type="AlphaFoldDB" id="X1N1G1"/>
<protein>
    <submittedName>
        <fullName evidence="2">Uncharacterized protein</fullName>
    </submittedName>
</protein>
<gene>
    <name evidence="2" type="ORF">S06H3_40481</name>
</gene>
<evidence type="ECO:0000313" key="2">
    <source>
        <dbReference type="EMBL" id="GAI37852.1"/>
    </source>
</evidence>
<accession>X1N1G1</accession>
<reference evidence="2" key="1">
    <citation type="journal article" date="2014" name="Front. Microbiol.">
        <title>High frequency of phylogenetically diverse reductive dehalogenase-homologous genes in deep subseafloor sedimentary metagenomes.</title>
        <authorList>
            <person name="Kawai M."/>
            <person name="Futagami T."/>
            <person name="Toyoda A."/>
            <person name="Takaki Y."/>
            <person name="Nishi S."/>
            <person name="Hori S."/>
            <person name="Arai W."/>
            <person name="Tsubouchi T."/>
            <person name="Morono Y."/>
            <person name="Uchiyama I."/>
            <person name="Ito T."/>
            <person name="Fujiyama A."/>
            <person name="Inagaki F."/>
            <person name="Takami H."/>
        </authorList>
    </citation>
    <scope>NUCLEOTIDE SEQUENCE</scope>
    <source>
        <strain evidence="2">Expedition CK06-06</strain>
    </source>
</reference>
<organism evidence="2">
    <name type="scientific">marine sediment metagenome</name>
    <dbReference type="NCBI Taxonomy" id="412755"/>
    <lineage>
        <taxon>unclassified sequences</taxon>
        <taxon>metagenomes</taxon>
        <taxon>ecological metagenomes</taxon>
    </lineage>
</organism>
<sequence length="59" mass="6829">YAGFRYLFLIETFHNRNFFQCAVIELVHHLVNLEFIFFHIGLFGAVGEVLLVFSDGGYS</sequence>
<feature type="non-terminal residue" evidence="2">
    <location>
        <position position="1"/>
    </location>
</feature>